<reference evidence="2 3" key="1">
    <citation type="journal article" date="2015" name="Genome Biol. Evol.">
        <title>Phylogenomic analyses indicate that early fungi evolved digesting cell walls of algal ancestors of land plants.</title>
        <authorList>
            <person name="Chang Y."/>
            <person name="Wang S."/>
            <person name="Sekimoto S."/>
            <person name="Aerts A.L."/>
            <person name="Choi C."/>
            <person name="Clum A."/>
            <person name="LaButti K.M."/>
            <person name="Lindquist E.A."/>
            <person name="Yee Ngan C."/>
            <person name="Ohm R.A."/>
            <person name="Salamov A.A."/>
            <person name="Grigoriev I.V."/>
            <person name="Spatafora J.W."/>
            <person name="Berbee M.L."/>
        </authorList>
    </citation>
    <scope>NUCLEOTIDE SEQUENCE [LARGE SCALE GENOMIC DNA]</scope>
    <source>
        <strain evidence="2 3">JEL478</strain>
    </source>
</reference>
<sequence>MASPSFASLFDLRPVPSPSSSSSTPTYTFRLTPPRAIAVAGVDNNSMYGGYLLAMALKSVATVARSKGYPDILSMQLDVLAGIPPEEVEITVEILRSTRRLCFLRMTTIILSKSSIGLLSQAVAGHLAPLPGAVVVPARTIISDRYALAPHTAAAPSLTNPNAGAGGYAGVVGGALGFTAEEVKRADRMRTFFKITHATEAVEYVEKVVRNGAEAVRNETWHALDKMPRIIQHPDGVPMDEIAAAFYADHNALSAIINNMLGPNVPSVTTSISLQFFSRIPPCDFLYMVSDVPVEPLPAGPAPSLDGKHHVGSVAYLESRLWTPTGELVCFQRQTKMVVSGEVKAGMERQLMKALETSKI</sequence>
<feature type="domain" description="Acyl-CoA thioesterase-like N-terminal HotDog" evidence="1">
    <location>
        <begin position="46"/>
        <end position="108"/>
    </location>
</feature>
<dbReference type="Gene3D" id="2.40.160.210">
    <property type="entry name" value="Acyl-CoA thioesterase, double hotdog domain"/>
    <property type="match status" value="1"/>
</dbReference>
<evidence type="ECO:0000259" key="1">
    <source>
        <dbReference type="Pfam" id="PF13622"/>
    </source>
</evidence>
<evidence type="ECO:0000313" key="2">
    <source>
        <dbReference type="EMBL" id="KXS18936.1"/>
    </source>
</evidence>
<evidence type="ECO:0000313" key="3">
    <source>
        <dbReference type="Proteomes" id="UP000070544"/>
    </source>
</evidence>
<keyword evidence="3" id="KW-1185">Reference proteome</keyword>
<dbReference type="InterPro" id="IPR049449">
    <property type="entry name" value="TesB_ACOT8-like_N"/>
</dbReference>
<accession>A0A139AQC0</accession>
<name>A0A139AQC0_GONPJ</name>
<gene>
    <name evidence="2" type="ORF">M427DRAFT_42195</name>
</gene>
<dbReference type="OrthoDB" id="10499925at2759"/>
<proteinExistence type="predicted"/>
<dbReference type="InterPro" id="IPR042171">
    <property type="entry name" value="Acyl-CoA_hotdog"/>
</dbReference>
<dbReference type="Pfam" id="PF13622">
    <property type="entry name" value="4HBT_3"/>
    <property type="match status" value="1"/>
</dbReference>
<protein>
    <recommendedName>
        <fullName evidence="1">Acyl-CoA thioesterase-like N-terminal HotDog domain-containing protein</fullName>
    </recommendedName>
</protein>
<dbReference type="Proteomes" id="UP000070544">
    <property type="component" value="Unassembled WGS sequence"/>
</dbReference>
<organism evidence="2 3">
    <name type="scientific">Gonapodya prolifera (strain JEL478)</name>
    <name type="common">Monoblepharis prolifera</name>
    <dbReference type="NCBI Taxonomy" id="1344416"/>
    <lineage>
        <taxon>Eukaryota</taxon>
        <taxon>Fungi</taxon>
        <taxon>Fungi incertae sedis</taxon>
        <taxon>Chytridiomycota</taxon>
        <taxon>Chytridiomycota incertae sedis</taxon>
        <taxon>Monoblepharidomycetes</taxon>
        <taxon>Monoblepharidales</taxon>
        <taxon>Gonapodyaceae</taxon>
        <taxon>Gonapodya</taxon>
    </lineage>
</organism>
<dbReference type="EMBL" id="KQ965740">
    <property type="protein sequence ID" value="KXS18936.1"/>
    <property type="molecule type" value="Genomic_DNA"/>
</dbReference>
<dbReference type="AlphaFoldDB" id="A0A139AQC0"/>